<evidence type="ECO:0008006" key="4">
    <source>
        <dbReference type="Google" id="ProtNLM"/>
    </source>
</evidence>
<name>F8JMN7_STREN</name>
<dbReference type="HOGENOM" id="CLU_2556729_0_0_11"/>
<feature type="chain" id="PRO_5003373594" description="Secreted protein" evidence="1">
    <location>
        <begin position="31"/>
        <end position="82"/>
    </location>
</feature>
<organism evidence="2 3">
    <name type="scientific">Streptantibioticus cattleyicolor (strain ATCC 35852 / DSM 46488 / JCM 4925 / NBRC 14057 / NRRL 8057)</name>
    <name type="common">Streptomyces cattleya</name>
    <dbReference type="NCBI Taxonomy" id="1003195"/>
    <lineage>
        <taxon>Bacteria</taxon>
        <taxon>Bacillati</taxon>
        <taxon>Actinomycetota</taxon>
        <taxon>Actinomycetes</taxon>
        <taxon>Kitasatosporales</taxon>
        <taxon>Streptomycetaceae</taxon>
        <taxon>Streptantibioticus</taxon>
    </lineage>
</organism>
<accession>F8JMN7</accession>
<evidence type="ECO:0000313" key="2">
    <source>
        <dbReference type="EMBL" id="AEW98823.1"/>
    </source>
</evidence>
<dbReference type="PATRIC" id="fig|1003195.11.peg.1062"/>
<feature type="signal peptide" evidence="1">
    <location>
        <begin position="1"/>
        <end position="30"/>
    </location>
</feature>
<gene>
    <name evidence="2" type="ordered locus">SCATT_p06300</name>
</gene>
<proteinExistence type="predicted"/>
<keyword evidence="3" id="KW-1185">Reference proteome</keyword>
<dbReference type="AlphaFoldDB" id="F8JMN7"/>
<accession>G8XH77</accession>
<dbReference type="KEGG" id="scy:SCATT_p06300"/>
<dbReference type="OrthoDB" id="3541108at2"/>
<geneLocation type="plasmid" evidence="2 3">
    <name>pSCATT</name>
</geneLocation>
<protein>
    <recommendedName>
        <fullName evidence="4">Secreted protein</fullName>
    </recommendedName>
</protein>
<reference evidence="3" key="1">
    <citation type="submission" date="2011-12" db="EMBL/GenBank/DDBJ databases">
        <title>Complete genome sequence of Streptomyces cattleya strain DSM 46488.</title>
        <authorList>
            <person name="Ou H.-Y."/>
            <person name="Li P."/>
            <person name="Zhao C."/>
            <person name="O'Hagan D."/>
            <person name="Deng Z."/>
        </authorList>
    </citation>
    <scope>NUCLEOTIDE SEQUENCE [LARGE SCALE GENOMIC DNA]</scope>
    <source>
        <strain evidence="3">ATCC 35852 / DSM 46488 / JCM 4925 / NBRC 14057 / NRRL 8057</strain>
        <plasmid evidence="3">Plasmid pSCATT</plasmid>
    </source>
</reference>
<keyword evidence="2" id="KW-0614">Plasmid</keyword>
<dbReference type="Proteomes" id="UP000007842">
    <property type="component" value="Plasmid pSCATT"/>
</dbReference>
<dbReference type="EMBL" id="CP003229">
    <property type="protein sequence ID" value="AEW98823.1"/>
    <property type="molecule type" value="Genomic_DNA"/>
</dbReference>
<evidence type="ECO:0000256" key="1">
    <source>
        <dbReference type="SAM" id="SignalP"/>
    </source>
</evidence>
<dbReference type="KEGG" id="sct:SCAT_p1105"/>
<keyword evidence="1" id="KW-0732">Signal</keyword>
<dbReference type="RefSeq" id="WP_014151554.1">
    <property type="nucleotide sequence ID" value="NC_016113.1"/>
</dbReference>
<sequence>MTRALVSRVAVVTAGALTAGLAVLATPAHAAPQDPPAGWVLRDKYWTFDGCNSAGQQGIGRGAWDQYQCANGRVFWVLWTNR</sequence>
<evidence type="ECO:0000313" key="3">
    <source>
        <dbReference type="Proteomes" id="UP000007842"/>
    </source>
</evidence>